<accession>A0ABN9VAZ1</accession>
<evidence type="ECO:0000313" key="1">
    <source>
        <dbReference type="EMBL" id="CAK0869129.1"/>
    </source>
</evidence>
<comment type="caution">
    <text evidence="1">The sequence shown here is derived from an EMBL/GenBank/DDBJ whole genome shotgun (WGS) entry which is preliminary data.</text>
</comment>
<sequence>MTSFLVKGMRDDGIMGLSFSMDVSSFITACPDDDTISDAPMRSSGTLRNRSAEMTFVGATVKSTAEMAASLSKDIRKACGRSAGLRCRLLASICHCQYVSFPKCSEKCFRARVRVEGPSVSCHAL</sequence>
<dbReference type="EMBL" id="CAUYUJ010016822">
    <property type="protein sequence ID" value="CAK0869129.1"/>
    <property type="molecule type" value="Genomic_DNA"/>
</dbReference>
<dbReference type="Proteomes" id="UP001189429">
    <property type="component" value="Unassembled WGS sequence"/>
</dbReference>
<organism evidence="1 2">
    <name type="scientific">Prorocentrum cordatum</name>
    <dbReference type="NCBI Taxonomy" id="2364126"/>
    <lineage>
        <taxon>Eukaryota</taxon>
        <taxon>Sar</taxon>
        <taxon>Alveolata</taxon>
        <taxon>Dinophyceae</taxon>
        <taxon>Prorocentrales</taxon>
        <taxon>Prorocentraceae</taxon>
        <taxon>Prorocentrum</taxon>
    </lineage>
</organism>
<name>A0ABN9VAZ1_9DINO</name>
<reference evidence="1" key="1">
    <citation type="submission" date="2023-10" db="EMBL/GenBank/DDBJ databases">
        <authorList>
            <person name="Chen Y."/>
            <person name="Shah S."/>
            <person name="Dougan E. K."/>
            <person name="Thang M."/>
            <person name="Chan C."/>
        </authorList>
    </citation>
    <scope>NUCLEOTIDE SEQUENCE [LARGE SCALE GENOMIC DNA]</scope>
</reference>
<evidence type="ECO:0000313" key="2">
    <source>
        <dbReference type="Proteomes" id="UP001189429"/>
    </source>
</evidence>
<gene>
    <name evidence="1" type="ORF">PCOR1329_LOCUS55589</name>
</gene>
<keyword evidence="2" id="KW-1185">Reference proteome</keyword>
<protein>
    <submittedName>
        <fullName evidence="1">Uncharacterized protein</fullName>
    </submittedName>
</protein>
<proteinExistence type="predicted"/>